<name>A0ABW8TWJ4_9CLOT</name>
<dbReference type="SUPFAM" id="SSF101386">
    <property type="entry name" value="all-alpha NTP pyrophosphatases"/>
    <property type="match status" value="1"/>
</dbReference>
<dbReference type="PROSITE" id="PS00893">
    <property type="entry name" value="NUDIX_BOX"/>
    <property type="match status" value="1"/>
</dbReference>
<keyword evidence="2 3" id="KW-0378">Hydrolase</keyword>
<dbReference type="InterPro" id="IPR020084">
    <property type="entry name" value="NUDIX_hydrolase_CS"/>
</dbReference>
<protein>
    <submittedName>
        <fullName evidence="5">NUDIX domain-containing protein</fullName>
    </submittedName>
</protein>
<dbReference type="PANTHER" id="PTHR43736:SF1">
    <property type="entry name" value="DIHYDRONEOPTERIN TRIPHOSPHATE DIPHOSPHATASE"/>
    <property type="match status" value="1"/>
</dbReference>
<accession>A0ABW8TWJ4</accession>
<dbReference type="EMBL" id="JBJHZY010000006">
    <property type="protein sequence ID" value="MFL0270097.1"/>
    <property type="molecule type" value="Genomic_DNA"/>
</dbReference>
<reference evidence="5 6" key="1">
    <citation type="submission" date="2024-11" db="EMBL/GenBank/DDBJ databases">
        <authorList>
            <person name="Heng Y.C."/>
            <person name="Lim A.C.H."/>
            <person name="Lee J.K.Y."/>
            <person name="Kittelmann S."/>
        </authorList>
    </citation>
    <scope>NUCLEOTIDE SEQUENCE [LARGE SCALE GENOMIC DNA]</scope>
    <source>
        <strain evidence="5 6">WILCCON 0202</strain>
    </source>
</reference>
<evidence type="ECO:0000313" key="5">
    <source>
        <dbReference type="EMBL" id="MFL0270097.1"/>
    </source>
</evidence>
<dbReference type="InterPro" id="IPR000086">
    <property type="entry name" value="NUDIX_hydrolase_dom"/>
</dbReference>
<proteinExistence type="inferred from homology"/>
<dbReference type="CDD" id="cd04665">
    <property type="entry name" value="NUDIX_RppH"/>
    <property type="match status" value="1"/>
</dbReference>
<dbReference type="PROSITE" id="PS51462">
    <property type="entry name" value="NUDIX"/>
    <property type="match status" value="1"/>
</dbReference>
<dbReference type="Pfam" id="PF00293">
    <property type="entry name" value="NUDIX"/>
    <property type="match status" value="1"/>
</dbReference>
<dbReference type="Pfam" id="PF03819">
    <property type="entry name" value="MazG"/>
    <property type="match status" value="1"/>
</dbReference>
<dbReference type="PRINTS" id="PR00502">
    <property type="entry name" value="NUDIXFAMILY"/>
</dbReference>
<evidence type="ECO:0000259" key="4">
    <source>
        <dbReference type="PROSITE" id="PS51462"/>
    </source>
</evidence>
<keyword evidence="6" id="KW-1185">Reference proteome</keyword>
<comment type="similarity">
    <text evidence="1 3">Belongs to the Nudix hydrolase family.</text>
</comment>
<evidence type="ECO:0000256" key="1">
    <source>
        <dbReference type="ARBA" id="ARBA00005582"/>
    </source>
</evidence>
<dbReference type="PANTHER" id="PTHR43736">
    <property type="entry name" value="ADP-RIBOSE PYROPHOSPHATASE"/>
    <property type="match status" value="1"/>
</dbReference>
<sequence>MKVNTYDIYNIEDSKLKFAVIAARHKDKWIFVRHKERTTWEIPGGHREEGEDIKDTAARELFEETGTKDFRLSPICIYSVDREGVESFGQLFYAEVVALEDLPDLEIGEVQLFDDMPDNLTYPLIQPFLFQRTIEFLKTIDQFTEPNKNVDLSISEMLDMSYKLWQKHKDTWPPMQPEYGKNFILYMIEEIGEAIAIIKKKGEEQIMNTPEVRERFVEELGDVLMYYMDVLNRFNLSAEEFSSIYLKKFESNMNRDYKKQYETMK</sequence>
<dbReference type="SUPFAM" id="SSF55811">
    <property type="entry name" value="Nudix"/>
    <property type="match status" value="1"/>
</dbReference>
<dbReference type="Gene3D" id="1.10.287.1080">
    <property type="entry name" value="MazG-like"/>
    <property type="match status" value="1"/>
</dbReference>
<evidence type="ECO:0000256" key="2">
    <source>
        <dbReference type="ARBA" id="ARBA00022801"/>
    </source>
</evidence>
<dbReference type="InterPro" id="IPR015797">
    <property type="entry name" value="NUDIX_hydrolase-like_dom_sf"/>
</dbReference>
<organism evidence="5 6">
    <name type="scientific">Candidatus Clostridium radicumherbarum</name>
    <dbReference type="NCBI Taxonomy" id="3381662"/>
    <lineage>
        <taxon>Bacteria</taxon>
        <taxon>Bacillati</taxon>
        <taxon>Bacillota</taxon>
        <taxon>Clostridia</taxon>
        <taxon>Eubacteriales</taxon>
        <taxon>Clostridiaceae</taxon>
        <taxon>Clostridium</taxon>
    </lineage>
</organism>
<dbReference type="RefSeq" id="WP_406766729.1">
    <property type="nucleotide sequence ID" value="NZ_JBJHZY010000006.1"/>
</dbReference>
<evidence type="ECO:0000256" key="3">
    <source>
        <dbReference type="RuleBase" id="RU003476"/>
    </source>
</evidence>
<dbReference type="InterPro" id="IPR014078">
    <property type="entry name" value="Nudix_YtkD"/>
</dbReference>
<dbReference type="InterPro" id="IPR020476">
    <property type="entry name" value="Nudix_hydrolase"/>
</dbReference>
<dbReference type="InterPro" id="IPR004518">
    <property type="entry name" value="MazG-like_dom"/>
</dbReference>
<dbReference type="Proteomes" id="UP001623661">
    <property type="component" value="Unassembled WGS sequence"/>
</dbReference>
<dbReference type="Gene3D" id="3.90.79.10">
    <property type="entry name" value="Nucleoside Triphosphate Pyrophosphohydrolase"/>
    <property type="match status" value="1"/>
</dbReference>
<feature type="domain" description="Nudix hydrolase" evidence="4">
    <location>
        <begin position="13"/>
        <end position="138"/>
    </location>
</feature>
<comment type="caution">
    <text evidence="5">The sequence shown here is derived from an EMBL/GenBank/DDBJ whole genome shotgun (WGS) entry which is preliminary data.</text>
</comment>
<evidence type="ECO:0000313" key="6">
    <source>
        <dbReference type="Proteomes" id="UP001623661"/>
    </source>
</evidence>
<gene>
    <name evidence="5" type="ORF">ACJDUH_18620</name>
</gene>